<dbReference type="EMBL" id="QQYZ01000011">
    <property type="protein sequence ID" value="RSY83120.1"/>
    <property type="molecule type" value="Genomic_DNA"/>
</dbReference>
<gene>
    <name evidence="1" type="ORF">DAH66_12690</name>
</gene>
<dbReference type="InterPro" id="IPR048922">
    <property type="entry name" value="Bbp16"/>
</dbReference>
<name>A0A430G2C6_9SPHN</name>
<dbReference type="RefSeq" id="WP_126004693.1">
    <property type="nucleotide sequence ID" value="NZ_QQYZ01000011.1"/>
</dbReference>
<evidence type="ECO:0000313" key="1">
    <source>
        <dbReference type="EMBL" id="RSY83120.1"/>
    </source>
</evidence>
<accession>A0A430G2C6</accession>
<dbReference type="Gene3D" id="2.60.120.1110">
    <property type="match status" value="1"/>
</dbReference>
<proteinExistence type="predicted"/>
<sequence length="150" mass="15731">MNTDKELLCSEKQAITADAVSTDAILMKGLLGADRSRNLRAFCQIEADFTPDGAATGITFEIIQADNAALTTNVQSLYSTGAIANGASNVNLKAGKRVIDTPLPKVTKDYLGYRYTTAAGDYTTGAVTAGLVVGTDTALAERPLGETHGW</sequence>
<dbReference type="Pfam" id="PF21190">
    <property type="entry name" value="Bbp16"/>
    <property type="match status" value="1"/>
</dbReference>
<protein>
    <submittedName>
        <fullName evidence="1">Uncharacterized protein</fullName>
    </submittedName>
</protein>
<dbReference type="AlphaFoldDB" id="A0A430G2C6"/>
<dbReference type="Proteomes" id="UP000287746">
    <property type="component" value="Unassembled WGS sequence"/>
</dbReference>
<evidence type="ECO:0000313" key="2">
    <source>
        <dbReference type="Proteomes" id="UP000287746"/>
    </source>
</evidence>
<comment type="caution">
    <text evidence="1">The sequence shown here is derived from an EMBL/GenBank/DDBJ whole genome shotgun (WGS) entry which is preliminary data.</text>
</comment>
<reference evidence="1 2" key="1">
    <citation type="submission" date="2018-07" db="EMBL/GenBank/DDBJ databases">
        <title>Genomic and Epidemiologic Investigation of an Indolent Hospital Outbreak.</title>
        <authorList>
            <person name="Johnson R.C."/>
            <person name="Deming C."/>
            <person name="Conlan S."/>
            <person name="Zellmer C.J."/>
            <person name="Michelin A.V."/>
            <person name="Lee-Lin S."/>
            <person name="Thomas P.J."/>
            <person name="Park M."/>
            <person name="Weingarten R.A."/>
            <person name="Less J."/>
            <person name="Dekker J.P."/>
            <person name="Frank K.M."/>
            <person name="Musser K.A."/>
            <person name="Mcquiston J.R."/>
            <person name="Henderson D.K."/>
            <person name="Lau A.F."/>
            <person name="Palmore T.N."/>
            <person name="Segre J.A."/>
        </authorList>
    </citation>
    <scope>NUCLEOTIDE SEQUENCE [LARGE SCALE GENOMIC DNA]</scope>
    <source>
        <strain evidence="1 2">SK-CDC1_0717</strain>
    </source>
</reference>
<organism evidence="1 2">
    <name type="scientific">Sphingomonas koreensis</name>
    <dbReference type="NCBI Taxonomy" id="93064"/>
    <lineage>
        <taxon>Bacteria</taxon>
        <taxon>Pseudomonadati</taxon>
        <taxon>Pseudomonadota</taxon>
        <taxon>Alphaproteobacteria</taxon>
        <taxon>Sphingomonadales</taxon>
        <taxon>Sphingomonadaceae</taxon>
        <taxon>Sphingomonas</taxon>
    </lineage>
</organism>